<dbReference type="Gene3D" id="2.60.20.10">
    <property type="entry name" value="Crystallins"/>
    <property type="match status" value="1"/>
</dbReference>
<dbReference type="Proteomes" id="UP001642540">
    <property type="component" value="Unassembled WGS sequence"/>
</dbReference>
<dbReference type="PROSITE" id="PS51412">
    <property type="entry name" value="MACPF_2"/>
    <property type="match status" value="1"/>
</dbReference>
<evidence type="ECO:0000259" key="1">
    <source>
        <dbReference type="PROSITE" id="PS51412"/>
    </source>
</evidence>
<dbReference type="Pfam" id="PF01823">
    <property type="entry name" value="MACPF"/>
    <property type="match status" value="1"/>
</dbReference>
<dbReference type="InterPro" id="IPR006073">
    <property type="entry name" value="GTP-bd"/>
</dbReference>
<dbReference type="InterPro" id="IPR011024">
    <property type="entry name" value="G_crystallin-like"/>
</dbReference>
<gene>
    <name evidence="2" type="ORF">ODALV1_LOCUS26697</name>
</gene>
<sequence>MTEYISKMSRIKYKAWFFAQVVVTLISLIPVSYSFQNPYQSKKCGEIFSEDGFSGAKLELADQEYSPNLADNYQLINGWSKTSSLRGKSGCVMNLCNDTYFDGECKTLTDGSYGTSQLSSSIGFTIASVGCACKKECKCSDIYMRKSSCARAYLSEGCNTCNTYYTDLANTPDLFPEDFQGKVKSLTLRKGCELTLYPEEDYQGDPRNITNEIVENYTTEFLSYECKCNNLSFTPRPPPPRPSNFLPLVDIPPTIKEILNMLGDPKYAKHEGLKASVKSWQKKRSQRNAYILLFGSTGSGKSSTINLLFDNPTVTKTGHPLSTTTHIQEYKVTLPIDELGLANTELRIIDTTSLGDTRGVQQDAKSLATLDEFLLTHEELKDRIPNAVLVFHKFTDNRFAGEGSRYVRMLRGLDAFQNQEYYPRNLFEQLESITKNGEDPIGLGVFRAAFRDSQEFEVSKSTFNLTDNYGEKFQHYLRVVANVYMYINKTEVSQILEQIWEDEVPGELKKKYTDSLQYFQNALHMRHITTKEDLPKTTTEILELFTSVKHDPVTIMMLEKAFGIKLPIFPQNSIAGYGYNILTDSPLSESPFEIGELQESDIGFMIPSFLTCKLEQNSTHNFIFVDDQQSYIRKRLRSIGIEGQISPTLFKGTPKPGYNVKTITFRNGESVLSAQRAFKRFQFIVKERPNLKKEFVEAVKALPTFNENDHEAVSNWTDFFNLYGTHVVKSIYGGGAIEIQLRNYGTRNKEASKALFSLIMFAENMPLFLGDNEALLDGNRTLLKEGIDHSLVFSGGNPKYQASDFSKLSIQVAVNMTSNWLKSLKYVPALLPSDIELIPISRVAKRIDSRYEAEIERAAATLIHNATLNCAPHLAP</sequence>
<dbReference type="Gene3D" id="3.40.50.300">
    <property type="entry name" value="P-loop containing nucleotide triphosphate hydrolases"/>
    <property type="match status" value="1"/>
</dbReference>
<organism evidence="2 3">
    <name type="scientific">Orchesella dallaii</name>
    <dbReference type="NCBI Taxonomy" id="48710"/>
    <lineage>
        <taxon>Eukaryota</taxon>
        <taxon>Metazoa</taxon>
        <taxon>Ecdysozoa</taxon>
        <taxon>Arthropoda</taxon>
        <taxon>Hexapoda</taxon>
        <taxon>Collembola</taxon>
        <taxon>Entomobryomorpha</taxon>
        <taxon>Entomobryoidea</taxon>
        <taxon>Orchesellidae</taxon>
        <taxon>Orchesellinae</taxon>
        <taxon>Orchesella</taxon>
    </lineage>
</organism>
<evidence type="ECO:0000313" key="2">
    <source>
        <dbReference type="EMBL" id="CAL8136954.1"/>
    </source>
</evidence>
<dbReference type="SUPFAM" id="SSF49695">
    <property type="entry name" value="gamma-Crystallin-like"/>
    <property type="match status" value="1"/>
</dbReference>
<dbReference type="InterPro" id="IPR027417">
    <property type="entry name" value="P-loop_NTPase"/>
</dbReference>
<dbReference type="EMBL" id="CAXLJM020000112">
    <property type="protein sequence ID" value="CAL8136954.1"/>
    <property type="molecule type" value="Genomic_DNA"/>
</dbReference>
<accession>A0ABP1RW04</accession>
<name>A0ABP1RW04_9HEXA</name>
<dbReference type="PANTHER" id="PTHR32046:SF11">
    <property type="entry name" value="IMMUNE-ASSOCIATED NUCLEOTIDE-BINDING PROTEIN 10-LIKE"/>
    <property type="match status" value="1"/>
</dbReference>
<dbReference type="InterPro" id="IPR020864">
    <property type="entry name" value="MACPF"/>
</dbReference>
<evidence type="ECO:0000313" key="3">
    <source>
        <dbReference type="Proteomes" id="UP001642540"/>
    </source>
</evidence>
<feature type="domain" description="MACPF" evidence="1">
    <location>
        <begin position="545"/>
        <end position="870"/>
    </location>
</feature>
<protein>
    <recommendedName>
        <fullName evidence="1">MACPF domain-containing protein</fullName>
    </recommendedName>
</protein>
<dbReference type="Pfam" id="PF01926">
    <property type="entry name" value="MMR_HSR1"/>
    <property type="match status" value="1"/>
</dbReference>
<dbReference type="PANTHER" id="PTHR32046">
    <property type="entry name" value="G DOMAIN-CONTAINING PROTEIN"/>
    <property type="match status" value="1"/>
</dbReference>
<keyword evidence="3" id="KW-1185">Reference proteome</keyword>
<comment type="caution">
    <text evidence="2">The sequence shown here is derived from an EMBL/GenBank/DDBJ whole genome shotgun (WGS) entry which is preliminary data.</text>
</comment>
<proteinExistence type="predicted"/>
<dbReference type="SUPFAM" id="SSF52540">
    <property type="entry name" value="P-loop containing nucleoside triphosphate hydrolases"/>
    <property type="match status" value="1"/>
</dbReference>
<reference evidence="2 3" key="1">
    <citation type="submission" date="2024-08" db="EMBL/GenBank/DDBJ databases">
        <authorList>
            <person name="Cucini C."/>
            <person name="Frati F."/>
        </authorList>
    </citation>
    <scope>NUCLEOTIDE SEQUENCE [LARGE SCALE GENOMIC DNA]</scope>
</reference>